<dbReference type="EMBL" id="PVWK01000142">
    <property type="protein sequence ID" value="PSB24652.1"/>
    <property type="molecule type" value="Genomic_DNA"/>
</dbReference>
<dbReference type="AlphaFoldDB" id="A0A2T1DW11"/>
<evidence type="ECO:0000313" key="12">
    <source>
        <dbReference type="EMBL" id="PSB24652.1"/>
    </source>
</evidence>
<keyword evidence="8 10" id="KW-1133">Transmembrane helix</keyword>
<evidence type="ECO:0000256" key="5">
    <source>
        <dbReference type="ARBA" id="ARBA00022692"/>
    </source>
</evidence>
<evidence type="ECO:0000256" key="9">
    <source>
        <dbReference type="ARBA" id="ARBA00023136"/>
    </source>
</evidence>
<feature type="domain" description="Peptidase M50" evidence="11">
    <location>
        <begin position="275"/>
        <end position="435"/>
    </location>
</feature>
<keyword evidence="5 10" id="KW-0812">Transmembrane</keyword>
<dbReference type="PANTHER" id="PTHR31412">
    <property type="entry name" value="ZINC METALLOPROTEASE EGY1"/>
    <property type="match status" value="1"/>
</dbReference>
<evidence type="ECO:0000256" key="4">
    <source>
        <dbReference type="ARBA" id="ARBA00022670"/>
    </source>
</evidence>
<feature type="transmembrane region" description="Helical" evidence="10">
    <location>
        <begin position="330"/>
        <end position="355"/>
    </location>
</feature>
<evidence type="ECO:0000256" key="10">
    <source>
        <dbReference type="SAM" id="Phobius"/>
    </source>
</evidence>
<evidence type="ECO:0000256" key="8">
    <source>
        <dbReference type="ARBA" id="ARBA00022989"/>
    </source>
</evidence>
<comment type="cofactor">
    <cofactor evidence="1">
        <name>Zn(2+)</name>
        <dbReference type="ChEBI" id="CHEBI:29105"/>
    </cofactor>
</comment>
<dbReference type="PANTHER" id="PTHR31412:SF0">
    <property type="entry name" value="ZINC METALLOPROTEASE EGY1, CHLOROPLASTIC-RELATED"/>
    <property type="match status" value="1"/>
</dbReference>
<dbReference type="CDD" id="cd06160">
    <property type="entry name" value="S2P-M50_like_2"/>
    <property type="match status" value="1"/>
</dbReference>
<dbReference type="Pfam" id="PF02163">
    <property type="entry name" value="Peptidase_M50"/>
    <property type="match status" value="1"/>
</dbReference>
<dbReference type="InterPro" id="IPR044838">
    <property type="entry name" value="EGY1-like"/>
</dbReference>
<keyword evidence="6" id="KW-0378">Hydrolase</keyword>
<evidence type="ECO:0000256" key="3">
    <source>
        <dbReference type="ARBA" id="ARBA00007931"/>
    </source>
</evidence>
<name>A0A2T1DW11_9CYAN</name>
<feature type="transmembrane region" description="Helical" evidence="10">
    <location>
        <begin position="484"/>
        <end position="501"/>
    </location>
</feature>
<dbReference type="GO" id="GO:0006508">
    <property type="term" value="P:proteolysis"/>
    <property type="evidence" value="ECO:0007669"/>
    <property type="project" value="UniProtKB-KW"/>
</dbReference>
<dbReference type="GO" id="GO:0008233">
    <property type="term" value="F:peptidase activity"/>
    <property type="evidence" value="ECO:0007669"/>
    <property type="project" value="UniProtKB-KW"/>
</dbReference>
<reference evidence="12 13" key="2">
    <citation type="submission" date="2018-03" db="EMBL/GenBank/DDBJ databases">
        <title>The ancient ancestry and fast evolution of plastids.</title>
        <authorList>
            <person name="Moore K.R."/>
            <person name="Magnabosco C."/>
            <person name="Momper L."/>
            <person name="Gold D.A."/>
            <person name="Bosak T."/>
            <person name="Fournier G.P."/>
        </authorList>
    </citation>
    <scope>NUCLEOTIDE SEQUENCE [LARGE SCALE GENOMIC DNA]</scope>
    <source>
        <strain evidence="12 13">ULC18</strain>
    </source>
</reference>
<reference evidence="13" key="1">
    <citation type="submission" date="2018-02" db="EMBL/GenBank/DDBJ databases">
        <authorList>
            <person name="Moore K."/>
            <person name="Momper L."/>
        </authorList>
    </citation>
    <scope>NUCLEOTIDE SEQUENCE [LARGE SCALE GENOMIC DNA]</scope>
    <source>
        <strain evidence="13">ULC18</strain>
    </source>
</reference>
<organism evidence="12 13">
    <name type="scientific">Stenomitos frigidus ULC18</name>
    <dbReference type="NCBI Taxonomy" id="2107698"/>
    <lineage>
        <taxon>Bacteria</taxon>
        <taxon>Bacillati</taxon>
        <taxon>Cyanobacteriota</taxon>
        <taxon>Cyanophyceae</taxon>
        <taxon>Leptolyngbyales</taxon>
        <taxon>Leptolyngbyaceae</taxon>
        <taxon>Stenomitos</taxon>
    </lineage>
</organism>
<dbReference type="GO" id="GO:0016020">
    <property type="term" value="C:membrane"/>
    <property type="evidence" value="ECO:0007669"/>
    <property type="project" value="UniProtKB-SubCell"/>
</dbReference>
<comment type="caution">
    <text evidence="12">The sequence shown here is derived from an EMBL/GenBank/DDBJ whole genome shotgun (WGS) entry which is preliminary data.</text>
</comment>
<accession>A0A2T1DW11</accession>
<gene>
    <name evidence="12" type="ORF">C7B82_26945</name>
</gene>
<feature type="transmembrane region" description="Helical" evidence="10">
    <location>
        <begin position="44"/>
        <end position="74"/>
    </location>
</feature>
<dbReference type="RefSeq" id="WP_106259914.1">
    <property type="nucleotide sequence ID" value="NZ_CAWNSW010000105.1"/>
</dbReference>
<dbReference type="InterPro" id="IPR008915">
    <property type="entry name" value="Peptidase_M50"/>
</dbReference>
<proteinExistence type="inferred from homology"/>
<keyword evidence="7" id="KW-0809">Transit peptide</keyword>
<feature type="transmembrane region" description="Helical" evidence="10">
    <location>
        <begin position="437"/>
        <end position="464"/>
    </location>
</feature>
<evidence type="ECO:0000256" key="2">
    <source>
        <dbReference type="ARBA" id="ARBA00004141"/>
    </source>
</evidence>
<protein>
    <submittedName>
        <fullName evidence="12">Site-2 protease family protein</fullName>
    </submittedName>
</protein>
<feature type="transmembrane region" description="Helical" evidence="10">
    <location>
        <begin position="395"/>
        <end position="416"/>
    </location>
</feature>
<feature type="transmembrane region" description="Helical" evidence="10">
    <location>
        <begin position="271"/>
        <end position="293"/>
    </location>
</feature>
<comment type="similarity">
    <text evidence="3">Belongs to the peptidase M50B family.</text>
</comment>
<evidence type="ECO:0000256" key="6">
    <source>
        <dbReference type="ARBA" id="ARBA00022801"/>
    </source>
</evidence>
<evidence type="ECO:0000313" key="13">
    <source>
        <dbReference type="Proteomes" id="UP000239576"/>
    </source>
</evidence>
<keyword evidence="9 10" id="KW-0472">Membrane</keyword>
<feature type="transmembrane region" description="Helical" evidence="10">
    <location>
        <begin position="237"/>
        <end position="259"/>
    </location>
</feature>
<keyword evidence="4 12" id="KW-0645">Protease</keyword>
<comment type="subcellular location">
    <subcellularLocation>
        <location evidence="2">Membrane</location>
        <topology evidence="2">Multi-pass membrane protein</topology>
    </subcellularLocation>
</comment>
<keyword evidence="13" id="KW-1185">Reference proteome</keyword>
<sequence length="513" mass="55414">MITAITVLVALGFLGWGFYRARPFGKLGLVAWLQSVVLIAPWLLFFGLSIVGIYLNIVSVLFLFVLSTGLYIYLGSRLRSLAQSEVLAQRATAIAETQDTHSLEIGNDTANALNTTDAAKTQAEKLAEALAEPDIVPIPADDLKAIQSIFGIDTFFATETIPYQEGVILRGNLRGEAEATIARLSERLQEKVGFSETNPQQPRYRLFLVEGQDGKPVVIVLPTSRDPQPSTLFQKGVAVMLLFATIAASLESSGLMLGFDFFTSPNRIAEVLPLSAGLLSVLAVHELGHWLVARRYQVRLSLPFFIPTWQIGSFGAITRFESVLPNRSTLFDIAIAGPAAGGLLSLVMVVAGLLLSHKGSLFQVPTEFFQGSILVGTLTRVVLRESLQQPIVDVHPLVILGWLGLVITALNLLPAGQLDGGRIVQAIYGRTIAGRTTIASIIVLGFASIVNPLALYWAIVVLFLQRELERPSQNELTEPDDTRAALGLLALFLMIVTLLPLTPSLAGRLGIGG</sequence>
<dbReference type="Proteomes" id="UP000239576">
    <property type="component" value="Unassembled WGS sequence"/>
</dbReference>
<evidence type="ECO:0000256" key="7">
    <source>
        <dbReference type="ARBA" id="ARBA00022946"/>
    </source>
</evidence>
<evidence type="ECO:0000259" key="11">
    <source>
        <dbReference type="Pfam" id="PF02163"/>
    </source>
</evidence>
<dbReference type="OrthoDB" id="494312at2"/>
<evidence type="ECO:0000256" key="1">
    <source>
        <dbReference type="ARBA" id="ARBA00001947"/>
    </source>
</evidence>